<dbReference type="CDD" id="cd22947">
    <property type="entry name" value="Coatomer_WDAD_beta-like"/>
    <property type="match status" value="1"/>
</dbReference>
<reference evidence="17" key="1">
    <citation type="submission" date="2025-08" db="UniProtKB">
        <authorList>
            <consortium name="RefSeq"/>
        </authorList>
    </citation>
    <scope>IDENTIFICATION</scope>
</reference>
<dbReference type="Pfam" id="PF23953">
    <property type="entry name" value="TPR_COPA_B"/>
    <property type="match status" value="1"/>
</dbReference>
<comment type="similarity">
    <text evidence="3">Belongs to the WD repeat COPB2 family.</text>
</comment>
<keyword evidence="5" id="KW-0963">Cytoplasm</keyword>
<organism evidence="16 17">
    <name type="scientific">Stegastes partitus</name>
    <name type="common">bicolor damselfish</name>
    <dbReference type="NCBI Taxonomy" id="144197"/>
    <lineage>
        <taxon>Eukaryota</taxon>
        <taxon>Metazoa</taxon>
        <taxon>Chordata</taxon>
        <taxon>Craniata</taxon>
        <taxon>Vertebrata</taxon>
        <taxon>Euteleostomi</taxon>
        <taxon>Actinopterygii</taxon>
        <taxon>Neopterygii</taxon>
        <taxon>Teleostei</taxon>
        <taxon>Neoteleostei</taxon>
        <taxon>Acanthomorphata</taxon>
        <taxon>Ovalentaria</taxon>
        <taxon>Pomacentridae</taxon>
        <taxon>Stegastes</taxon>
    </lineage>
</organism>
<evidence type="ECO:0000256" key="12">
    <source>
        <dbReference type="ARBA" id="ARBA00023329"/>
    </source>
</evidence>
<dbReference type="InterPro" id="IPR056176">
    <property type="entry name" value="TPR_COPA_B"/>
</dbReference>
<evidence type="ECO:0000256" key="10">
    <source>
        <dbReference type="ARBA" id="ARBA00023034"/>
    </source>
</evidence>
<dbReference type="InterPro" id="IPR011044">
    <property type="entry name" value="Quino_amine_DH_bsu"/>
</dbReference>
<evidence type="ECO:0000256" key="9">
    <source>
        <dbReference type="ARBA" id="ARBA00022927"/>
    </source>
</evidence>
<protein>
    <submittedName>
        <fullName evidence="17">Coatomer subunit beta'-like</fullName>
    </submittedName>
</protein>
<evidence type="ECO:0000259" key="14">
    <source>
        <dbReference type="Pfam" id="PF04053"/>
    </source>
</evidence>
<dbReference type="InterPro" id="IPR015943">
    <property type="entry name" value="WD40/YVTN_repeat-like_dom_sf"/>
</dbReference>
<dbReference type="Pfam" id="PF04053">
    <property type="entry name" value="B-prop_COPA_B_2nd"/>
    <property type="match status" value="1"/>
</dbReference>
<gene>
    <name evidence="17" type="primary">LOC103375571</name>
</gene>
<dbReference type="GO" id="GO:0006890">
    <property type="term" value="P:retrograde vesicle-mediated transport, Golgi to endoplasmic reticulum"/>
    <property type="evidence" value="ECO:0007669"/>
    <property type="project" value="TreeGrafter"/>
</dbReference>
<dbReference type="GeneID" id="103375571"/>
<keyword evidence="10" id="KW-0333">Golgi apparatus</keyword>
<evidence type="ECO:0000259" key="15">
    <source>
        <dbReference type="Pfam" id="PF23953"/>
    </source>
</evidence>
<feature type="domain" description="COPA/B TPR" evidence="15">
    <location>
        <begin position="343"/>
        <end position="523"/>
    </location>
</feature>
<dbReference type="GO" id="GO:0006888">
    <property type="term" value="P:endoplasmic reticulum to Golgi vesicle-mediated transport"/>
    <property type="evidence" value="ECO:0007669"/>
    <property type="project" value="TreeGrafter"/>
</dbReference>
<dbReference type="GO" id="GO:0006886">
    <property type="term" value="P:intracellular protein transport"/>
    <property type="evidence" value="ECO:0007669"/>
    <property type="project" value="InterPro"/>
</dbReference>
<evidence type="ECO:0000313" key="16">
    <source>
        <dbReference type="Proteomes" id="UP000694891"/>
    </source>
</evidence>
<sequence>TVRVWHSNTYRLENTLNYGMERVWCISGQPGSNSVALGYDEGSIIIKLGREEPAMSMDSSGKVMWARHSEVQQANLKALGDTEIKDGERLPLGVKDMGSCEIYPQTIQHSPNGRFVVVCGDGEYIIYTAMALRNKSFGSALEFIWAHDSSQYATREGNNMVKIFKNFKEKKTFKPDSGAEGIFGGFLLGVRSNSGLAFYDWESAELIRRIEIQPKYIFWSDSGELVCIATDESFFVLRYLPERVAAAQESKAEMTEDGIEDAFEVLGEVQEVVKTGVWVGDCFIYTSSVNRLNYYVGGEIITIAHMDRTMYLLGYIPKDDRLYLGDKELNVISFSLLLSVLEYQTAVMRKDFSTADKVLPTIPKEQRTRVALFLEKQGFRQQALAVSTDPEHKFELALQLGELKTAYQLALEAESEQKWKQLAELATTKCQFSLAQECLHQAQDYGGLLLLATTSGNADMVGKLAEGAERDGKTNVAFLTYFMQGRLDKCLDLLIKTDRLPEAAFLARTYMPSQVPRVVKLWKDSLSKVNQKAADALADPTQYSNLFPGLQQALLAEQYLKETHVRVRPAAEYPIVTPNEDRNVLEESAGFMLTGDIAVPEKTVESMSETLVVSAVTEIAHSEAAVVEELIPLNQESTDPVSVPQEASVPTAAAALPVTATEEHVEPQQAQPCEVEAEEEEDAMTEPEALVSAEEDILQEPVIEIPAAEPEVVQFSPEEDDASSAEIDVQETSPSTEALPAVGVPETETIMSTQEAPGEPAAAEEDLLVSTDDALIAPESFATSEVTSNDNLVTDLISSEVPPLIDIAAAEETPGAEELAPEASQVAVEELISFETTDSPALDEPVPVQTFSELALDPLLDSLEDTVPVLKPLPTQELVQEEQTAALPVKPEGKSESAIPPQAEPEVSSPAAAPAEEEEEAGPEGSEEAAEDLEGEMNDEALDDLDLDNFDLEDIDTSDVNLDEDFLVD</sequence>
<evidence type="ECO:0000256" key="7">
    <source>
        <dbReference type="ARBA" id="ARBA00022737"/>
    </source>
</evidence>
<proteinExistence type="inferred from homology"/>
<dbReference type="Gene3D" id="1.25.40.470">
    <property type="match status" value="1"/>
</dbReference>
<keyword evidence="6" id="KW-0853">WD repeat</keyword>
<dbReference type="PANTHER" id="PTHR19876:SF2">
    <property type="entry name" value="COATOMER SUBUNIT BETA"/>
    <property type="match status" value="1"/>
</dbReference>
<feature type="region of interest" description="Disordered" evidence="13">
    <location>
        <begin position="662"/>
        <end position="683"/>
    </location>
</feature>
<dbReference type="GO" id="GO:0030126">
    <property type="term" value="C:COPI vesicle coat"/>
    <property type="evidence" value="ECO:0007669"/>
    <property type="project" value="TreeGrafter"/>
</dbReference>
<keyword evidence="4" id="KW-0813">Transport</keyword>
<dbReference type="PANTHER" id="PTHR19876">
    <property type="entry name" value="COATOMER"/>
    <property type="match status" value="1"/>
</dbReference>
<keyword evidence="7" id="KW-0677">Repeat</keyword>
<keyword evidence="9" id="KW-0653">Protein transport</keyword>
<accession>A0A9Y4U3P3</accession>
<keyword evidence="11" id="KW-0472">Membrane</keyword>
<feature type="compositionally biased region" description="Low complexity" evidence="13">
    <location>
        <begin position="900"/>
        <end position="914"/>
    </location>
</feature>
<evidence type="ECO:0000256" key="13">
    <source>
        <dbReference type="SAM" id="MobiDB-lite"/>
    </source>
</evidence>
<dbReference type="GO" id="GO:0005198">
    <property type="term" value="F:structural molecule activity"/>
    <property type="evidence" value="ECO:0007669"/>
    <property type="project" value="InterPro"/>
</dbReference>
<keyword evidence="8" id="KW-0931">ER-Golgi transport</keyword>
<keyword evidence="12" id="KW-0968">Cytoplasmic vesicle</keyword>
<feature type="non-terminal residue" evidence="17">
    <location>
        <position position="1"/>
    </location>
</feature>
<dbReference type="RefSeq" id="XP_008304104.1">
    <property type="nucleotide sequence ID" value="XM_008305882.1"/>
</dbReference>
<dbReference type="InterPro" id="IPR006692">
    <property type="entry name" value="Beta-prop_COPA/B_2nd"/>
</dbReference>
<evidence type="ECO:0000256" key="4">
    <source>
        <dbReference type="ARBA" id="ARBA00022448"/>
    </source>
</evidence>
<evidence type="ECO:0000256" key="8">
    <source>
        <dbReference type="ARBA" id="ARBA00022892"/>
    </source>
</evidence>
<evidence type="ECO:0000256" key="1">
    <source>
        <dbReference type="ARBA" id="ARBA00004255"/>
    </source>
</evidence>
<evidence type="ECO:0000256" key="5">
    <source>
        <dbReference type="ARBA" id="ARBA00022490"/>
    </source>
</evidence>
<feature type="region of interest" description="Disordered" evidence="13">
    <location>
        <begin position="873"/>
        <end position="969"/>
    </location>
</feature>
<dbReference type="SUPFAM" id="SSF50969">
    <property type="entry name" value="YVTN repeat-like/Quinoprotein amine dehydrogenase"/>
    <property type="match status" value="1"/>
</dbReference>
<evidence type="ECO:0000256" key="6">
    <source>
        <dbReference type="ARBA" id="ARBA00022574"/>
    </source>
</evidence>
<keyword evidence="16" id="KW-1185">Reference proteome</keyword>
<dbReference type="GO" id="GO:0000139">
    <property type="term" value="C:Golgi membrane"/>
    <property type="evidence" value="ECO:0007669"/>
    <property type="project" value="UniProtKB-SubCell"/>
</dbReference>
<dbReference type="GO" id="GO:0006891">
    <property type="term" value="P:intra-Golgi vesicle-mediated transport"/>
    <property type="evidence" value="ECO:0007669"/>
    <property type="project" value="TreeGrafter"/>
</dbReference>
<feature type="region of interest" description="Disordered" evidence="13">
    <location>
        <begin position="714"/>
        <end position="740"/>
    </location>
</feature>
<dbReference type="InterPro" id="IPR050844">
    <property type="entry name" value="Coatomer_complex_subunit"/>
</dbReference>
<dbReference type="Gene3D" id="2.130.10.10">
    <property type="entry name" value="YVTN repeat-like/Quinoprotein amine dehydrogenase"/>
    <property type="match status" value="1"/>
</dbReference>
<comment type="subcellular location">
    <subcellularLocation>
        <location evidence="2">Cytoplasmic vesicle</location>
        <location evidence="2">COPI-coated vesicle membrane</location>
        <topology evidence="2">Peripheral membrane protein</topology>
        <orientation evidence="2">Cytoplasmic side</orientation>
    </subcellularLocation>
    <subcellularLocation>
        <location evidence="1">Golgi apparatus membrane</location>
        <topology evidence="1">Peripheral membrane protein</topology>
        <orientation evidence="1">Cytoplasmic side</orientation>
    </subcellularLocation>
</comment>
<dbReference type="Proteomes" id="UP000694891">
    <property type="component" value="Unplaced"/>
</dbReference>
<evidence type="ECO:0000256" key="2">
    <source>
        <dbReference type="ARBA" id="ARBA00004347"/>
    </source>
</evidence>
<evidence type="ECO:0000256" key="11">
    <source>
        <dbReference type="ARBA" id="ARBA00023136"/>
    </source>
</evidence>
<name>A0A9Y4U3P3_9TELE</name>
<evidence type="ECO:0000256" key="3">
    <source>
        <dbReference type="ARBA" id="ARBA00010844"/>
    </source>
</evidence>
<feature type="domain" description="COPA/B second beta-propeller" evidence="14">
    <location>
        <begin position="68"/>
        <end position="326"/>
    </location>
</feature>
<feature type="compositionally biased region" description="Acidic residues" evidence="13">
    <location>
        <begin position="915"/>
        <end position="969"/>
    </location>
</feature>
<evidence type="ECO:0000313" key="17">
    <source>
        <dbReference type="RefSeq" id="XP_008304104.1"/>
    </source>
</evidence>
<dbReference type="FunFam" id="1.25.40.470:FF:000001">
    <property type="entry name" value="Coatomer subunit beta"/>
    <property type="match status" value="1"/>
</dbReference>
<dbReference type="AlphaFoldDB" id="A0A9Y4U3P3"/>